<protein>
    <submittedName>
        <fullName evidence="1 3">Uncharacterized protein</fullName>
    </submittedName>
</protein>
<organism evidence="3">
    <name type="scientific">Hydatigena taeniaeformis</name>
    <name type="common">Feline tapeworm</name>
    <name type="synonym">Taenia taeniaeformis</name>
    <dbReference type="NCBI Taxonomy" id="6205"/>
    <lineage>
        <taxon>Eukaryota</taxon>
        <taxon>Metazoa</taxon>
        <taxon>Spiralia</taxon>
        <taxon>Lophotrochozoa</taxon>
        <taxon>Platyhelminthes</taxon>
        <taxon>Cestoda</taxon>
        <taxon>Eucestoda</taxon>
        <taxon>Cyclophyllidea</taxon>
        <taxon>Taeniidae</taxon>
        <taxon>Hydatigera</taxon>
    </lineage>
</organism>
<proteinExistence type="predicted"/>
<dbReference type="Proteomes" id="UP000274429">
    <property type="component" value="Unassembled WGS sequence"/>
</dbReference>
<reference evidence="1 2" key="2">
    <citation type="submission" date="2018-11" db="EMBL/GenBank/DDBJ databases">
        <authorList>
            <consortium name="Pathogen Informatics"/>
        </authorList>
    </citation>
    <scope>NUCLEOTIDE SEQUENCE [LARGE SCALE GENOMIC DNA]</scope>
</reference>
<sequence length="163" mass="18430">MPPYSQTLSANPRCRLSYRTAFSALNALEMLRAVACLKPIVISLWQEIDSSLNLLLRSPSFIPLRIRFTSHLLPDAQTPSLFFPTLTAPSQYFFTFPLLPSTLTAELYPHCSRSSLTRDQLICCQRAFNECLKEEGNPFHLFYFPRDDYSLDTVGKASDAGTV</sequence>
<dbReference type="EMBL" id="UYWX01001193">
    <property type="protein sequence ID" value="VDM20412.1"/>
    <property type="molecule type" value="Genomic_DNA"/>
</dbReference>
<evidence type="ECO:0000313" key="2">
    <source>
        <dbReference type="Proteomes" id="UP000274429"/>
    </source>
</evidence>
<name>A0A0R3WP72_HYDTA</name>
<gene>
    <name evidence="1" type="ORF">TTAC_LOCUS2547</name>
</gene>
<evidence type="ECO:0000313" key="3">
    <source>
        <dbReference type="WBParaSite" id="TTAC_0000256001-mRNA-1"/>
    </source>
</evidence>
<dbReference type="WBParaSite" id="TTAC_0000256001-mRNA-1">
    <property type="protein sequence ID" value="TTAC_0000256001-mRNA-1"/>
    <property type="gene ID" value="TTAC_0000256001"/>
</dbReference>
<evidence type="ECO:0000313" key="1">
    <source>
        <dbReference type="EMBL" id="VDM20412.1"/>
    </source>
</evidence>
<accession>A0A0R3WP72</accession>
<dbReference type="AlphaFoldDB" id="A0A0R3WP72"/>
<keyword evidence="2" id="KW-1185">Reference proteome</keyword>
<reference evidence="3" key="1">
    <citation type="submission" date="2017-02" db="UniProtKB">
        <authorList>
            <consortium name="WormBaseParasite"/>
        </authorList>
    </citation>
    <scope>IDENTIFICATION</scope>
</reference>